<organism evidence="2 3">
    <name type="scientific">Legionella dresdenensis</name>
    <dbReference type="NCBI Taxonomy" id="450200"/>
    <lineage>
        <taxon>Bacteria</taxon>
        <taxon>Pseudomonadati</taxon>
        <taxon>Pseudomonadota</taxon>
        <taxon>Gammaproteobacteria</taxon>
        <taxon>Legionellales</taxon>
        <taxon>Legionellaceae</taxon>
        <taxon>Legionella</taxon>
    </lineage>
</organism>
<accession>A0ABV8CGU8</accession>
<dbReference type="EMBL" id="JBHSAB010000024">
    <property type="protein sequence ID" value="MFC3909529.1"/>
    <property type="molecule type" value="Genomic_DNA"/>
</dbReference>
<protein>
    <submittedName>
        <fullName evidence="2">PRC-barrel domain-containing protein</fullName>
    </submittedName>
</protein>
<dbReference type="InterPro" id="IPR027275">
    <property type="entry name" value="PRC-brl_dom"/>
</dbReference>
<keyword evidence="3" id="KW-1185">Reference proteome</keyword>
<proteinExistence type="predicted"/>
<dbReference type="Pfam" id="PF05239">
    <property type="entry name" value="PRC"/>
    <property type="match status" value="1"/>
</dbReference>
<dbReference type="PANTHER" id="PTHR36505:SF1">
    <property type="entry name" value="BLR1072 PROTEIN"/>
    <property type="match status" value="1"/>
</dbReference>
<gene>
    <name evidence="2" type="ORF">ACFORL_10655</name>
</gene>
<dbReference type="SUPFAM" id="SSF50346">
    <property type="entry name" value="PRC-barrel domain"/>
    <property type="match status" value="1"/>
</dbReference>
<evidence type="ECO:0000259" key="1">
    <source>
        <dbReference type="Pfam" id="PF05239"/>
    </source>
</evidence>
<dbReference type="Proteomes" id="UP001595758">
    <property type="component" value="Unassembled WGS sequence"/>
</dbReference>
<dbReference type="InterPro" id="IPR011033">
    <property type="entry name" value="PRC_barrel-like_sf"/>
</dbReference>
<comment type="caution">
    <text evidence="2">The sequence shown here is derived from an EMBL/GenBank/DDBJ whole genome shotgun (WGS) entry which is preliminary data.</text>
</comment>
<dbReference type="PANTHER" id="PTHR36505">
    <property type="entry name" value="BLR1072 PROTEIN"/>
    <property type="match status" value="1"/>
</dbReference>
<evidence type="ECO:0000313" key="2">
    <source>
        <dbReference type="EMBL" id="MFC3909529.1"/>
    </source>
</evidence>
<reference evidence="3" key="1">
    <citation type="journal article" date="2019" name="Int. J. Syst. Evol. Microbiol.">
        <title>The Global Catalogue of Microorganisms (GCM) 10K type strain sequencing project: providing services to taxonomists for standard genome sequencing and annotation.</title>
        <authorList>
            <consortium name="The Broad Institute Genomics Platform"/>
            <consortium name="The Broad Institute Genome Sequencing Center for Infectious Disease"/>
            <person name="Wu L."/>
            <person name="Ma J."/>
        </authorList>
    </citation>
    <scope>NUCLEOTIDE SEQUENCE [LARGE SCALE GENOMIC DNA]</scope>
    <source>
        <strain evidence="3">CCUG 59858</strain>
    </source>
</reference>
<evidence type="ECO:0000313" key="3">
    <source>
        <dbReference type="Proteomes" id="UP001595758"/>
    </source>
</evidence>
<feature type="domain" description="PRC-barrel" evidence="1">
    <location>
        <begin position="6"/>
        <end position="72"/>
    </location>
</feature>
<dbReference type="RefSeq" id="WP_382343832.1">
    <property type="nucleotide sequence ID" value="NZ_JBHSAB010000024.1"/>
</dbReference>
<sequence length="114" mass="12736">MENHTIVKASEVTGVKVTNPAGEDLGEINEVVLDKMSGKVNYLVLDFGGILGFGNKFFAVPWQSLSYNPTDNCYILNGVTEERLKNAPGFNKENWPDFADRTVTDSITRFYQIN</sequence>
<name>A0ABV8CGU8_9GAMM</name>
<dbReference type="Gene3D" id="2.30.30.240">
    <property type="entry name" value="PRC-barrel domain"/>
    <property type="match status" value="1"/>
</dbReference>